<keyword evidence="5" id="KW-1185">Reference proteome</keyword>
<dbReference type="PROSITE" id="PS51318">
    <property type="entry name" value="TAT"/>
    <property type="match status" value="1"/>
</dbReference>
<dbReference type="AlphaFoldDB" id="A0A2V1HTD0"/>
<feature type="chain" id="PRO_5016155566" evidence="2">
    <location>
        <begin position="30"/>
        <end position="203"/>
    </location>
</feature>
<dbReference type="InterPro" id="IPR006311">
    <property type="entry name" value="TAT_signal"/>
</dbReference>
<keyword evidence="2" id="KW-0732">Signal</keyword>
<dbReference type="RefSeq" id="WP_116755557.1">
    <property type="nucleotide sequence ID" value="NZ_JBHUEX010000001.1"/>
</dbReference>
<dbReference type="Proteomes" id="UP000244893">
    <property type="component" value="Unassembled WGS sequence"/>
</dbReference>
<dbReference type="EMBL" id="QEOP01000001">
    <property type="protein sequence ID" value="PVZ95823.1"/>
    <property type="molecule type" value="Genomic_DNA"/>
</dbReference>
<dbReference type="PROSITE" id="PS51257">
    <property type="entry name" value="PROKAR_LIPOPROTEIN"/>
    <property type="match status" value="1"/>
</dbReference>
<feature type="signal peptide" evidence="2">
    <location>
        <begin position="1"/>
        <end position="29"/>
    </location>
</feature>
<dbReference type="OrthoDB" id="3268346at2"/>
<evidence type="ECO:0000256" key="2">
    <source>
        <dbReference type="SAM" id="SignalP"/>
    </source>
</evidence>
<feature type="domain" description="DUF4232" evidence="3">
    <location>
        <begin position="62"/>
        <end position="199"/>
    </location>
</feature>
<name>A0A2V1HTD0_9MICO</name>
<sequence>MTSRRSAFLPLAAVVAVLALAGCSNPAPAPTTAAPTTPATSPTPTPTGSADPVDPDAPAGQCADSAISVAVAEGDAGAGNLYYQVVFTNTGTTACELRGYPGVSVVGDGNGTQIGAAAAELQGGPEVATYTVEPGGTIGASLTAVNVAGGGGPLGDACQATTGDGWRVYPPHSFEAVFVEAPGVAACANAATPWLTIAPLSAE</sequence>
<accession>A0A2V1HTD0</accession>
<organism evidence="4 5">
    <name type="scientific">Amnibacterium flavum</name>
    <dbReference type="NCBI Taxonomy" id="2173173"/>
    <lineage>
        <taxon>Bacteria</taxon>
        <taxon>Bacillati</taxon>
        <taxon>Actinomycetota</taxon>
        <taxon>Actinomycetes</taxon>
        <taxon>Micrococcales</taxon>
        <taxon>Microbacteriaceae</taxon>
        <taxon>Amnibacterium</taxon>
    </lineage>
</organism>
<evidence type="ECO:0000256" key="1">
    <source>
        <dbReference type="SAM" id="MobiDB-lite"/>
    </source>
</evidence>
<comment type="caution">
    <text evidence="4">The sequence shown here is derived from an EMBL/GenBank/DDBJ whole genome shotgun (WGS) entry which is preliminary data.</text>
</comment>
<reference evidence="4 5" key="1">
    <citation type="submission" date="2018-05" db="EMBL/GenBank/DDBJ databases">
        <title>Amnibacterium sp. M8JJ-5, whole genome shotgun sequence.</title>
        <authorList>
            <person name="Tuo L."/>
        </authorList>
    </citation>
    <scope>NUCLEOTIDE SEQUENCE [LARGE SCALE GENOMIC DNA]</scope>
    <source>
        <strain evidence="4 5">M8JJ-5</strain>
    </source>
</reference>
<evidence type="ECO:0000313" key="5">
    <source>
        <dbReference type="Proteomes" id="UP000244893"/>
    </source>
</evidence>
<dbReference type="Pfam" id="PF14016">
    <property type="entry name" value="DUF4232"/>
    <property type="match status" value="1"/>
</dbReference>
<dbReference type="InterPro" id="IPR025326">
    <property type="entry name" value="DUF4232"/>
</dbReference>
<evidence type="ECO:0000313" key="4">
    <source>
        <dbReference type="EMBL" id="PVZ95823.1"/>
    </source>
</evidence>
<feature type="compositionally biased region" description="Low complexity" evidence="1">
    <location>
        <begin position="30"/>
        <end position="42"/>
    </location>
</feature>
<evidence type="ECO:0000259" key="3">
    <source>
        <dbReference type="Pfam" id="PF14016"/>
    </source>
</evidence>
<protein>
    <submittedName>
        <fullName evidence="4">DUF4232 domain-containing protein</fullName>
    </submittedName>
</protein>
<gene>
    <name evidence="4" type="ORF">DDQ50_04980</name>
</gene>
<feature type="region of interest" description="Disordered" evidence="1">
    <location>
        <begin position="27"/>
        <end position="59"/>
    </location>
</feature>
<proteinExistence type="predicted"/>